<dbReference type="GO" id="GO:0045944">
    <property type="term" value="P:positive regulation of transcription by RNA polymerase II"/>
    <property type="evidence" value="ECO:0007669"/>
    <property type="project" value="TreeGrafter"/>
</dbReference>
<evidence type="ECO:0000256" key="2">
    <source>
        <dbReference type="ARBA" id="ARBA00023242"/>
    </source>
</evidence>
<accession>A0A9P4W9P2</accession>
<protein>
    <submittedName>
        <fullName evidence="3">Uncharacterized protein</fullName>
    </submittedName>
</protein>
<dbReference type="Pfam" id="PF11951">
    <property type="entry name" value="Fungal_trans_2"/>
    <property type="match status" value="1"/>
</dbReference>
<evidence type="ECO:0000313" key="3">
    <source>
        <dbReference type="EMBL" id="KAF3000805.1"/>
    </source>
</evidence>
<dbReference type="GO" id="GO:0000976">
    <property type="term" value="F:transcription cis-regulatory region binding"/>
    <property type="evidence" value="ECO:0007669"/>
    <property type="project" value="TreeGrafter"/>
</dbReference>
<organism evidence="3 4">
    <name type="scientific">Curvularia kusanoi</name>
    <name type="common">Cochliobolus kusanoi</name>
    <dbReference type="NCBI Taxonomy" id="90978"/>
    <lineage>
        <taxon>Eukaryota</taxon>
        <taxon>Fungi</taxon>
        <taxon>Dikarya</taxon>
        <taxon>Ascomycota</taxon>
        <taxon>Pezizomycotina</taxon>
        <taxon>Dothideomycetes</taxon>
        <taxon>Pleosporomycetidae</taxon>
        <taxon>Pleosporales</taxon>
        <taxon>Pleosporineae</taxon>
        <taxon>Pleosporaceae</taxon>
        <taxon>Curvularia</taxon>
    </lineage>
</organism>
<dbReference type="GO" id="GO:0003700">
    <property type="term" value="F:DNA-binding transcription factor activity"/>
    <property type="evidence" value="ECO:0007669"/>
    <property type="project" value="TreeGrafter"/>
</dbReference>
<dbReference type="PANTHER" id="PTHR37534">
    <property type="entry name" value="TRANSCRIPTIONAL ACTIVATOR PROTEIN UGA3"/>
    <property type="match status" value="1"/>
</dbReference>
<dbReference type="InterPro" id="IPR021858">
    <property type="entry name" value="Fun_TF"/>
</dbReference>
<comment type="caution">
    <text evidence="3">The sequence shown here is derived from an EMBL/GenBank/DDBJ whole genome shotgun (WGS) entry which is preliminary data.</text>
</comment>
<comment type="subcellular location">
    <subcellularLocation>
        <location evidence="1">Nucleus</location>
    </subcellularLocation>
</comment>
<reference evidence="3" key="1">
    <citation type="submission" date="2019-04" db="EMBL/GenBank/DDBJ databases">
        <title>Sequencing of skin fungus with MAO and IRED activity.</title>
        <authorList>
            <person name="Marsaioli A.J."/>
            <person name="Bonatto J.M.C."/>
            <person name="Reis Junior O."/>
        </authorList>
    </citation>
    <scope>NUCLEOTIDE SEQUENCE</scope>
    <source>
        <strain evidence="3">30M1</strain>
    </source>
</reference>
<dbReference type="PANTHER" id="PTHR37534:SF9">
    <property type="entry name" value="ZN(II)2CYS6 TRANSCRIPTION FACTOR (EUROFUNG)"/>
    <property type="match status" value="1"/>
</dbReference>
<proteinExistence type="predicted"/>
<dbReference type="OrthoDB" id="5418899at2759"/>
<gene>
    <name evidence="3" type="ORF">E8E13_006220</name>
</gene>
<sequence>MNGDDSGDENSLKGFYSYKNTFEDDAIWLDIPKNVTFINTTNPYLDPATPDLETMSVVQARENQLLKNAAVACAAKALARMQGCKPGGSRCQARTEVYPGSSSVDWKHKAAVYYDNAVSLLLQALKADTTMTPDDSDCEFRQHNGELVHPAKRRRTSSNASSKSNTDEVLAATVILGAYEFLDTSMSEWAKHLSGAKSLLVHSHECSLPLQMQSPGSPLSTSSLNFISKARRSAFWNIARQDMYAAFINKSHTHLDTEDFSLWREAGLFIDDQGFLLSNSLLDSTYSGDGVICNSLIWLMSKLINFMAAGDKLPTDLGLSWAGIPQSTLLDSWYHLQKQFQAWHDSLPITFQPSSRMEATLAPGRLLHGEGEALFPEVWYNIPMCASTMQAYHMSQILLFMNKPHEFTQGGRSTVCARLNSYQSVLAACQKHSREIVGISLAQQENAVRVYSVQALFTAGQCLGDPRERQTVLDLIRDVEADTGYATEYRARQLTEQWQWEAQQAAFLA</sequence>
<dbReference type="EMBL" id="SWKU01000014">
    <property type="protein sequence ID" value="KAF3000805.1"/>
    <property type="molecule type" value="Genomic_DNA"/>
</dbReference>
<keyword evidence="4" id="KW-1185">Reference proteome</keyword>
<evidence type="ECO:0000313" key="4">
    <source>
        <dbReference type="Proteomes" id="UP000801428"/>
    </source>
</evidence>
<keyword evidence="2" id="KW-0539">Nucleus</keyword>
<dbReference type="Proteomes" id="UP000801428">
    <property type="component" value="Unassembled WGS sequence"/>
</dbReference>
<dbReference type="AlphaFoldDB" id="A0A9P4W9P2"/>
<evidence type="ECO:0000256" key="1">
    <source>
        <dbReference type="ARBA" id="ARBA00004123"/>
    </source>
</evidence>
<dbReference type="GO" id="GO:0005634">
    <property type="term" value="C:nucleus"/>
    <property type="evidence" value="ECO:0007669"/>
    <property type="project" value="UniProtKB-SubCell"/>
</dbReference>
<name>A0A9P4W9P2_CURKU</name>